<dbReference type="AlphaFoldDB" id="A0AAF0IKX6"/>
<dbReference type="Proteomes" id="UP001219355">
    <property type="component" value="Chromosome 4"/>
</dbReference>
<sequence length="537" mass="60017">MTAFPCSNGFCPPSQAQLALALAIVKSKPAHVSIKDFILGVRNHVKSGRRKQVEAVQDDRHLDSAAFWREAYEKSEAAQSRLLDKIYELEQRNEAAALKANPETGKESTLTKRKANSGTASLALRPLKRSKTTSDAKLNSRKTDLILNFPGLTKGVSCVESATTPFLRRFHALQKLLQKKPQPELLATACAELCSTVEQLINVAITPKRTRATNLNKSTALPSEHPRLTQVLIAFETCYPFLLQALRKLSGTDQGESQTGLITYHLVRLFQRILSQLHQHALLKAKNSFNQRKALSKRAKKAARTKTADPKGQQSVQLSREDNRIMDSICQVLAKMIISIDFSKDEQNALLEGFLFVLLEHVGKILGSLVFKELRSDPELRICHSKVRLPGALAQSTASRVDASIAEHAAKLQSRHLVWVFEQALASLNDRTELQKKGKRYLNTTTAPLSDFLSRAKKKLQNTLLKGVFGEDDPKFKESLQLPCEISQSQAMNLPIDKNGDFDQNSGDWFVQEVWRLLGWDVLMENEEHSLPSSPQL</sequence>
<feature type="region of interest" description="Disordered" evidence="1">
    <location>
        <begin position="299"/>
        <end position="319"/>
    </location>
</feature>
<reference evidence="2" key="1">
    <citation type="submission" date="2023-03" db="EMBL/GenBank/DDBJ databases">
        <title>Emydomyces testavorans Genome Sequence.</title>
        <authorList>
            <person name="Hoyer L."/>
        </authorList>
    </citation>
    <scope>NUCLEOTIDE SEQUENCE</scope>
    <source>
        <strain evidence="2">16-2883</strain>
    </source>
</reference>
<feature type="region of interest" description="Disordered" evidence="1">
    <location>
        <begin position="99"/>
        <end position="120"/>
    </location>
</feature>
<keyword evidence="3" id="KW-1185">Reference proteome</keyword>
<proteinExistence type="predicted"/>
<protein>
    <submittedName>
        <fullName evidence="2">Uncharacterized protein</fullName>
    </submittedName>
</protein>
<evidence type="ECO:0000313" key="2">
    <source>
        <dbReference type="EMBL" id="WEW61063.1"/>
    </source>
</evidence>
<gene>
    <name evidence="2" type="ORF">PRK78_006552</name>
</gene>
<dbReference type="EMBL" id="CP120630">
    <property type="protein sequence ID" value="WEW61063.1"/>
    <property type="molecule type" value="Genomic_DNA"/>
</dbReference>
<organism evidence="2 3">
    <name type="scientific">Emydomyces testavorans</name>
    <dbReference type="NCBI Taxonomy" id="2070801"/>
    <lineage>
        <taxon>Eukaryota</taxon>
        <taxon>Fungi</taxon>
        <taxon>Dikarya</taxon>
        <taxon>Ascomycota</taxon>
        <taxon>Pezizomycotina</taxon>
        <taxon>Eurotiomycetes</taxon>
        <taxon>Eurotiomycetidae</taxon>
        <taxon>Onygenales</taxon>
        <taxon>Nannizziopsiaceae</taxon>
        <taxon>Emydomyces</taxon>
    </lineage>
</organism>
<evidence type="ECO:0000256" key="1">
    <source>
        <dbReference type="SAM" id="MobiDB-lite"/>
    </source>
</evidence>
<accession>A0AAF0IKX6</accession>
<evidence type="ECO:0000313" key="3">
    <source>
        <dbReference type="Proteomes" id="UP001219355"/>
    </source>
</evidence>
<name>A0AAF0IKX6_9EURO</name>